<evidence type="ECO:0000313" key="2">
    <source>
        <dbReference type="Proteomes" id="UP001176961"/>
    </source>
</evidence>
<sequence>MRFMFLSKESHLLALQAKVRVERVIYESLRNGSQSYIDLSVEWSSHRGFGCDNFYKLKIFPKKGGGCVIHHRGGLSIDYEQDIESVGMQLLFHYTKLLDIEFLGIELCVISPGFVHMLREQLSGLTLQANNFSLCIDDNLVILSLIPLIKNHSSSILFSNLEDGVLPTLVSEVFDYESVRITRNLSVNKADLFDEQLCNLQASRLFVSSPHITSHSINYLIRQWFAGEREISLINITINKPLDWDELFNGIDPSNITLLGIGNLGAGGIHDGKLNFDHGVLSVFLCGTGCILKSLPTTNLHYE</sequence>
<keyword evidence="2" id="KW-1185">Reference proteome</keyword>
<evidence type="ECO:0000313" key="1">
    <source>
        <dbReference type="EMBL" id="CAJ0600342.1"/>
    </source>
</evidence>
<proteinExistence type="predicted"/>
<protein>
    <recommendedName>
        <fullName evidence="3">F-box associated domain-containing protein</fullName>
    </recommendedName>
</protein>
<reference evidence="1" key="1">
    <citation type="submission" date="2023-07" db="EMBL/GenBank/DDBJ databases">
        <authorList>
            <consortium name="CYATHOMIX"/>
        </authorList>
    </citation>
    <scope>NUCLEOTIDE SEQUENCE</scope>
    <source>
        <strain evidence="1">N/A</strain>
    </source>
</reference>
<evidence type="ECO:0008006" key="3">
    <source>
        <dbReference type="Google" id="ProtNLM"/>
    </source>
</evidence>
<dbReference type="EMBL" id="CATQJL010000223">
    <property type="protein sequence ID" value="CAJ0600342.1"/>
    <property type="molecule type" value="Genomic_DNA"/>
</dbReference>
<organism evidence="1 2">
    <name type="scientific">Cylicocyclus nassatus</name>
    <name type="common">Nematode worm</name>
    <dbReference type="NCBI Taxonomy" id="53992"/>
    <lineage>
        <taxon>Eukaryota</taxon>
        <taxon>Metazoa</taxon>
        <taxon>Ecdysozoa</taxon>
        <taxon>Nematoda</taxon>
        <taxon>Chromadorea</taxon>
        <taxon>Rhabditida</taxon>
        <taxon>Rhabditina</taxon>
        <taxon>Rhabditomorpha</taxon>
        <taxon>Strongyloidea</taxon>
        <taxon>Strongylidae</taxon>
        <taxon>Cylicocyclus</taxon>
    </lineage>
</organism>
<gene>
    <name evidence="1" type="ORF">CYNAS_LOCUS12325</name>
</gene>
<name>A0AA36GY86_CYLNA</name>
<comment type="caution">
    <text evidence="1">The sequence shown here is derived from an EMBL/GenBank/DDBJ whole genome shotgun (WGS) entry which is preliminary data.</text>
</comment>
<dbReference type="Proteomes" id="UP001176961">
    <property type="component" value="Unassembled WGS sequence"/>
</dbReference>
<accession>A0AA36GY86</accession>
<dbReference type="AlphaFoldDB" id="A0AA36GY86"/>